<dbReference type="NCBIfam" id="TIGR01444">
    <property type="entry name" value="fkbM_fam"/>
    <property type="match status" value="1"/>
</dbReference>
<dbReference type="InterPro" id="IPR053202">
    <property type="entry name" value="EGF_Rcpt_Signaling_Reg"/>
</dbReference>
<reference evidence="3" key="1">
    <citation type="submission" date="2016-11" db="EMBL/GenBank/DDBJ databases">
        <authorList>
            <person name="Varghese N."/>
            <person name="Submissions S."/>
        </authorList>
    </citation>
    <scope>NUCLEOTIDE SEQUENCE [LARGE SCALE GENOMIC DNA]</scope>
    <source>
        <strain evidence="3">DSM 1811</strain>
    </source>
</reference>
<dbReference type="Gene3D" id="3.40.50.150">
    <property type="entry name" value="Vaccinia Virus protein VP39"/>
    <property type="match status" value="1"/>
</dbReference>
<dbReference type="STRING" id="29534.SAMN05444366_3678"/>
<sequence length="253" mass="29674">MTHTNFTGRQELYFSQYKQDQFLDKVLFNKKKNGFFIDVGAHDGVTISNSIFFEKYRSWKGICIEPNPIIYDKLVKNRSSVNLNVCIGNSNETVKFTQVVGYSEMLSGVTSKYDEHHLDRINDEISQNGGEIKSIEVQMIRLEYINEIEEKKIDFISIDTEGNEFDIIKSIDFEKISVKVLVIENNYKNVDLFNFLINNNFILIATLHTDEVYINKKALSFNVKLNLFVWNSKRITNRYWKRIKMKLKKILHG</sequence>
<accession>A0A1M7K7H7</accession>
<feature type="domain" description="Methyltransferase FkbM" evidence="1">
    <location>
        <begin position="38"/>
        <end position="189"/>
    </location>
</feature>
<keyword evidence="3" id="KW-1185">Reference proteome</keyword>
<dbReference type="RefSeq" id="WP_072974723.1">
    <property type="nucleotide sequence ID" value="NZ_FRBY01000005.1"/>
</dbReference>
<dbReference type="GO" id="GO:0016197">
    <property type="term" value="P:endosomal transport"/>
    <property type="evidence" value="ECO:0007669"/>
    <property type="project" value="TreeGrafter"/>
</dbReference>
<keyword evidence="2" id="KW-0808">Transferase</keyword>
<evidence type="ECO:0000313" key="3">
    <source>
        <dbReference type="Proteomes" id="UP000184121"/>
    </source>
</evidence>
<dbReference type="EMBL" id="FRBY01000005">
    <property type="protein sequence ID" value="SHM61135.1"/>
    <property type="molecule type" value="Genomic_DNA"/>
</dbReference>
<dbReference type="PANTHER" id="PTHR34009">
    <property type="entry name" value="PROTEIN STAR"/>
    <property type="match status" value="1"/>
</dbReference>
<dbReference type="InterPro" id="IPR006342">
    <property type="entry name" value="FkbM_mtfrase"/>
</dbReference>
<dbReference type="GO" id="GO:0032259">
    <property type="term" value="P:methylation"/>
    <property type="evidence" value="ECO:0007669"/>
    <property type="project" value="UniProtKB-KW"/>
</dbReference>
<gene>
    <name evidence="2" type="ORF">SAMN05444366_3678</name>
</gene>
<dbReference type="PANTHER" id="PTHR34009:SF2">
    <property type="entry name" value="PROTEIN STAR"/>
    <property type="match status" value="1"/>
</dbReference>
<dbReference type="GO" id="GO:0008168">
    <property type="term" value="F:methyltransferase activity"/>
    <property type="evidence" value="ECO:0007669"/>
    <property type="project" value="UniProtKB-KW"/>
</dbReference>
<dbReference type="InterPro" id="IPR029063">
    <property type="entry name" value="SAM-dependent_MTases_sf"/>
</dbReference>
<name>A0A1M7K7H7_9FLAO</name>
<dbReference type="Pfam" id="PF05050">
    <property type="entry name" value="Methyltransf_21"/>
    <property type="match status" value="1"/>
</dbReference>
<evidence type="ECO:0000259" key="1">
    <source>
        <dbReference type="Pfam" id="PF05050"/>
    </source>
</evidence>
<organism evidence="2 3">
    <name type="scientific">Flavobacterium saccharophilum</name>
    <dbReference type="NCBI Taxonomy" id="29534"/>
    <lineage>
        <taxon>Bacteria</taxon>
        <taxon>Pseudomonadati</taxon>
        <taxon>Bacteroidota</taxon>
        <taxon>Flavobacteriia</taxon>
        <taxon>Flavobacteriales</taxon>
        <taxon>Flavobacteriaceae</taxon>
        <taxon>Flavobacterium</taxon>
    </lineage>
</organism>
<keyword evidence="2" id="KW-0489">Methyltransferase</keyword>
<dbReference type="AlphaFoldDB" id="A0A1M7K7H7"/>
<dbReference type="Proteomes" id="UP000184121">
    <property type="component" value="Unassembled WGS sequence"/>
</dbReference>
<dbReference type="GO" id="GO:0005886">
    <property type="term" value="C:plasma membrane"/>
    <property type="evidence" value="ECO:0007669"/>
    <property type="project" value="TreeGrafter"/>
</dbReference>
<dbReference type="GO" id="GO:0005737">
    <property type="term" value="C:cytoplasm"/>
    <property type="evidence" value="ECO:0007669"/>
    <property type="project" value="GOC"/>
</dbReference>
<evidence type="ECO:0000313" key="2">
    <source>
        <dbReference type="EMBL" id="SHM61135.1"/>
    </source>
</evidence>
<dbReference type="GO" id="GO:0006888">
    <property type="term" value="P:endoplasmic reticulum to Golgi vesicle-mediated transport"/>
    <property type="evidence" value="ECO:0007669"/>
    <property type="project" value="TreeGrafter"/>
</dbReference>
<proteinExistence type="predicted"/>
<dbReference type="SUPFAM" id="SSF53335">
    <property type="entry name" value="S-adenosyl-L-methionine-dependent methyltransferases"/>
    <property type="match status" value="1"/>
</dbReference>
<protein>
    <submittedName>
        <fullName evidence="2">Methyltransferase, FkbM family</fullName>
    </submittedName>
</protein>
<dbReference type="OrthoDB" id="9801609at2"/>